<protein>
    <submittedName>
        <fullName evidence="1">HAMP domain-containing protein</fullName>
    </submittedName>
</protein>
<gene>
    <name evidence="1" type="ORF">E5990_01795</name>
</gene>
<dbReference type="EMBL" id="SSTG01000010">
    <property type="protein sequence ID" value="THG54779.1"/>
    <property type="molecule type" value="Genomic_DNA"/>
</dbReference>
<comment type="caution">
    <text evidence="1">The sequence shown here is derived from an EMBL/GenBank/DDBJ whole genome shotgun (WGS) entry which is preliminary data.</text>
</comment>
<keyword evidence="2" id="KW-1185">Reference proteome</keyword>
<evidence type="ECO:0000313" key="1">
    <source>
        <dbReference type="EMBL" id="THG54779.1"/>
    </source>
</evidence>
<proteinExistence type="predicted"/>
<name>A0AC61S7G8_9BACT</name>
<dbReference type="Proteomes" id="UP000305401">
    <property type="component" value="Unassembled WGS sequence"/>
</dbReference>
<organism evidence="1 2">
    <name type="scientific">Muribaculum caecicola</name>
    <dbReference type="NCBI Taxonomy" id="3038144"/>
    <lineage>
        <taxon>Bacteria</taxon>
        <taxon>Pseudomonadati</taxon>
        <taxon>Bacteroidota</taxon>
        <taxon>Bacteroidia</taxon>
        <taxon>Bacteroidales</taxon>
        <taxon>Muribaculaceae</taxon>
        <taxon>Muribaculum</taxon>
    </lineage>
</organism>
<reference evidence="1" key="1">
    <citation type="submission" date="2019-04" db="EMBL/GenBank/DDBJ databases">
        <title>Microbes associate with the intestines of laboratory mice.</title>
        <authorList>
            <person name="Navarre W."/>
            <person name="Wong E."/>
            <person name="Huang K.C."/>
            <person name="Tropini C."/>
            <person name="Ng K."/>
            <person name="Yu B."/>
        </authorList>
    </citation>
    <scope>NUCLEOTIDE SEQUENCE</scope>
    <source>
        <strain evidence="1">NM86_A22</strain>
    </source>
</reference>
<accession>A0AC61S7G8</accession>
<sequence length="789" mass="88285">MAQLIKSFGKRLRLQILLSVVAIFSCIAAMYYSYGRKHETEMAIRYSSVLLGDMIKSLNMDMLRVEHAVSSSASVIMAGLDTPDSLMSIVCSTINSDNLIMGGGIAFSPNRYPQKGRWFMEYATVDSMGNYTFKHLNSIEYDYFSMEWYSKPASTGKTWWSSPYFDKGAGNRLMTTFSMPLSDSNGQLIAVITADVHLERFVQKLKTLRPYPDSRTFIINRSDGTFLSHPDTKLIYNATIYKYAGTINNPELWLIGKKMMKGQSGTECLHFNKSDAVASFMPMPNTPWSVCTISPMPTILQQLGTTTTNIIIILIIGVITLMFLIRIVIARATAPIKKITDAAYNIAAGNLNTPLPEIETDNEFRRLRDAFAHMQQSLKTYIERLTETTRHQQRTDSELEIAQKIQLDMLPKTFPPYPDHDEFDIYSRLITARMIGGDFYDFHLRDNKLFFVIGDVAGKGVPASIIMAVSRSMFKSALSQTTSPAHIISIINDSLAENNAQNMFVTMICGVLNLADGHLCYCSAGHNAPLIWDNEKGTHALPCLPNIPAGLFGGYAYENQTTKLVPGQKIILYTDGVTEAMSANKQMFGVERMKSTINSSHKYNSHVDAKELVNDIFKAIHQYTGTIRPNDDIAIMAITYNRYSEKSPDIAIRKELTIINDIEEIAALNAFILSIGRSQGWDDSTIKGIKLALEEAVSNIILYAYAPGVKGRITIVALCHDGEAEFRITDSGQPFNPLEHEVDIDTKANVDNRGIGGLGIFLMRRYMSQLSYEHSHNTNNLILKRIINK</sequence>
<evidence type="ECO:0000313" key="2">
    <source>
        <dbReference type="Proteomes" id="UP000305401"/>
    </source>
</evidence>